<keyword evidence="2" id="KW-1185">Reference proteome</keyword>
<dbReference type="Proteomes" id="UP000266327">
    <property type="component" value="Unassembled WGS sequence"/>
</dbReference>
<accession>A0A3A3FZ93</accession>
<organism evidence="1 2">
    <name type="scientific">Noviherbaspirillum sedimenti</name>
    <dbReference type="NCBI Taxonomy" id="2320865"/>
    <lineage>
        <taxon>Bacteria</taxon>
        <taxon>Pseudomonadati</taxon>
        <taxon>Pseudomonadota</taxon>
        <taxon>Betaproteobacteria</taxon>
        <taxon>Burkholderiales</taxon>
        <taxon>Oxalobacteraceae</taxon>
        <taxon>Noviherbaspirillum</taxon>
    </lineage>
</organism>
<evidence type="ECO:0000313" key="1">
    <source>
        <dbReference type="EMBL" id="RJG00971.1"/>
    </source>
</evidence>
<evidence type="ECO:0008006" key="3">
    <source>
        <dbReference type="Google" id="ProtNLM"/>
    </source>
</evidence>
<reference evidence="2" key="1">
    <citation type="submission" date="2018-09" db="EMBL/GenBank/DDBJ databases">
        <authorList>
            <person name="Zhu H."/>
        </authorList>
    </citation>
    <scope>NUCLEOTIDE SEQUENCE [LARGE SCALE GENOMIC DNA]</scope>
    <source>
        <strain evidence="2">K1S02-23</strain>
    </source>
</reference>
<dbReference type="OrthoDB" id="6918267at2"/>
<sequence>MAVTEKPPGKGRLGTRFRGKLASAYGQRAHHESNLWYVYSPRTNSDWVLRGDLEWDHFVLSESDVRIKNIDFSPAPVAGVFDDGTHYQTILDAVVTYHDGAIEWREVKPLDASRSRTERQHRAQLEATRVAKVAYTRWTEVELHANPLKLANWRRAIAWMAAARDYPLALQRTDLAGYLHIHETVTLGDLALYVGDAAFPLFMAAALRSVQSGDCLSDLDTNPLSNRTVLTRAGGA</sequence>
<evidence type="ECO:0000313" key="2">
    <source>
        <dbReference type="Proteomes" id="UP000266327"/>
    </source>
</evidence>
<gene>
    <name evidence="1" type="ORF">D3878_04685</name>
</gene>
<name>A0A3A3FZ93_9BURK</name>
<comment type="caution">
    <text evidence="1">The sequence shown here is derived from an EMBL/GenBank/DDBJ whole genome shotgun (WGS) entry which is preliminary data.</text>
</comment>
<dbReference type="AlphaFoldDB" id="A0A3A3FZ93"/>
<dbReference type="RefSeq" id="WP_119784421.1">
    <property type="nucleotide sequence ID" value="NZ_QYUQ01000002.1"/>
</dbReference>
<proteinExistence type="predicted"/>
<dbReference type="EMBL" id="QYUQ01000002">
    <property type="protein sequence ID" value="RJG00971.1"/>
    <property type="molecule type" value="Genomic_DNA"/>
</dbReference>
<protein>
    <recommendedName>
        <fullName evidence="3">TnsA endonuclease N-terminal domain-containing protein</fullName>
    </recommendedName>
</protein>